<proteinExistence type="predicted"/>
<gene>
    <name evidence="2" type="ORF">K7C98_43105</name>
</gene>
<dbReference type="Gene3D" id="3.40.50.410">
    <property type="entry name" value="von Willebrand factor, type A domain"/>
    <property type="match status" value="1"/>
</dbReference>
<evidence type="ECO:0000256" key="1">
    <source>
        <dbReference type="SAM" id="MobiDB-lite"/>
    </source>
</evidence>
<dbReference type="RefSeq" id="WP_224197806.1">
    <property type="nucleotide sequence ID" value="NZ_JAIRAU010000060.1"/>
</dbReference>
<dbReference type="InterPro" id="IPR036465">
    <property type="entry name" value="vWFA_dom_sf"/>
</dbReference>
<reference evidence="2" key="1">
    <citation type="submission" date="2021-08" db="EMBL/GenBank/DDBJ databases">
        <authorList>
            <person name="Stevens D.C."/>
        </authorList>
    </citation>
    <scope>NUCLEOTIDE SEQUENCE</scope>
    <source>
        <strain evidence="2">DSM 53165</strain>
    </source>
</reference>
<feature type="region of interest" description="Disordered" evidence="1">
    <location>
        <begin position="225"/>
        <end position="260"/>
    </location>
</feature>
<dbReference type="CDD" id="cd00198">
    <property type="entry name" value="vWFA"/>
    <property type="match status" value="1"/>
</dbReference>
<comment type="caution">
    <text evidence="2">The sequence shown here is derived from an EMBL/GenBank/DDBJ whole genome shotgun (WGS) entry which is preliminary data.</text>
</comment>
<evidence type="ECO:0000313" key="2">
    <source>
        <dbReference type="EMBL" id="MBZ5716064.1"/>
    </source>
</evidence>
<feature type="compositionally biased region" description="Basic and acidic residues" evidence="1">
    <location>
        <begin position="234"/>
        <end position="247"/>
    </location>
</feature>
<evidence type="ECO:0000313" key="3">
    <source>
        <dbReference type="Proteomes" id="UP001139031"/>
    </source>
</evidence>
<keyword evidence="3" id="KW-1185">Reference proteome</keyword>
<accession>A0ABS7U6M5</accession>
<organism evidence="2 3">
    <name type="scientific">Nannocystis pusilla</name>
    <dbReference type="NCBI Taxonomy" id="889268"/>
    <lineage>
        <taxon>Bacteria</taxon>
        <taxon>Pseudomonadati</taxon>
        <taxon>Myxococcota</taxon>
        <taxon>Polyangia</taxon>
        <taxon>Nannocystales</taxon>
        <taxon>Nannocystaceae</taxon>
        <taxon>Nannocystis</taxon>
    </lineage>
</organism>
<dbReference type="Proteomes" id="UP001139031">
    <property type="component" value="Unassembled WGS sequence"/>
</dbReference>
<protein>
    <submittedName>
        <fullName evidence="2">VWA domain-containing protein</fullName>
    </submittedName>
</protein>
<sequence length="622" mass="64612">MPKASAAPGDPCGWGIQLTFLGRTVAQLGAGDAAPITLGERKDCDLVLPGLGERTVLTDGATLVVPAGLVGELQVGERTQPAAEGRVTLAPGDRASLRVAAHPDIALEIQRVTREHLPWSARFHARDLARQLVTGAALVAMAALLWRVETVENVLKLRGDPRAEDVDSLLLRVMFAPTEEPVEVVRAREFYAAYLPPPPPPAAPPVEPGEDVVTTGPTPLGFAVVGAEEGEPPAPDHADQPPIEKARPSKTVRRSKRARPEPELVEYAVLSVLDSGTIDTISTDGSIPYGGMIAALGGEGGGGLGEGVEGGEVGGVVGGVLGGVEAVPMDMALAPGPEGPVPGLTMKSTTGGLHSHDDPSGEALKGELDGVAAAVAAASCPDPAVVRKQQIDVVFAVDVSTTMNFMLGKIGREIAAVDATVRAHNLDARYGLVVFVDDVMVTHGGQPFADLAALQQELTKWQHFTASNRQIGAPESNLDWPENTLDALHAAATRFAWRDPATTLRAVIHATDDDFGEAPAIQSGQAVQHSYRETVAALQAAAVRVFSFAAKVGGQCECLDVRPGLFVPYRGQQAIPAATGGAVFDIDEVASGALDFGAAVSGALQTAVCTHYPLSPFAGKKP</sequence>
<dbReference type="SUPFAM" id="SSF53300">
    <property type="entry name" value="vWA-like"/>
    <property type="match status" value="1"/>
</dbReference>
<name>A0ABS7U6M5_9BACT</name>
<dbReference type="EMBL" id="JAIRAU010000060">
    <property type="protein sequence ID" value="MBZ5716064.1"/>
    <property type="molecule type" value="Genomic_DNA"/>
</dbReference>
<feature type="compositionally biased region" description="Basic residues" evidence="1">
    <location>
        <begin position="248"/>
        <end position="257"/>
    </location>
</feature>